<comment type="caution">
    <text evidence="4">The sequence shown here is derived from an EMBL/GenBank/DDBJ whole genome shotgun (WGS) entry which is preliminary data.</text>
</comment>
<keyword evidence="4" id="KW-0813">Transport</keyword>
<evidence type="ECO:0000259" key="3">
    <source>
        <dbReference type="Pfam" id="PF07885"/>
    </source>
</evidence>
<dbReference type="EMBL" id="JAKZBV010000001">
    <property type="protein sequence ID" value="MCH6472229.1"/>
    <property type="molecule type" value="Genomic_DNA"/>
</dbReference>
<keyword evidence="5" id="KW-1185">Reference proteome</keyword>
<dbReference type="Pfam" id="PF07885">
    <property type="entry name" value="Ion_trans_2"/>
    <property type="match status" value="1"/>
</dbReference>
<accession>A0ABS9U6B6</accession>
<evidence type="ECO:0000256" key="2">
    <source>
        <dbReference type="SAM" id="Phobius"/>
    </source>
</evidence>
<keyword evidence="2" id="KW-1133">Transmembrane helix</keyword>
<feature type="transmembrane region" description="Helical" evidence="2">
    <location>
        <begin position="77"/>
        <end position="95"/>
    </location>
</feature>
<dbReference type="RefSeq" id="WP_241056127.1">
    <property type="nucleotide sequence ID" value="NZ_JAKZBV010000001.1"/>
</dbReference>
<dbReference type="SUPFAM" id="SSF81324">
    <property type="entry name" value="Voltage-gated potassium channels"/>
    <property type="match status" value="1"/>
</dbReference>
<dbReference type="Gene3D" id="1.10.287.70">
    <property type="match status" value="1"/>
</dbReference>
<feature type="compositionally biased region" description="Pro residues" evidence="1">
    <location>
        <begin position="211"/>
        <end position="224"/>
    </location>
</feature>
<organism evidence="4 5">
    <name type="scientific">Sinomonas terrae</name>
    <dbReference type="NCBI Taxonomy" id="2908838"/>
    <lineage>
        <taxon>Bacteria</taxon>
        <taxon>Bacillati</taxon>
        <taxon>Actinomycetota</taxon>
        <taxon>Actinomycetes</taxon>
        <taxon>Micrococcales</taxon>
        <taxon>Micrococcaceae</taxon>
        <taxon>Sinomonas</taxon>
    </lineage>
</organism>
<keyword evidence="2" id="KW-0812">Transmembrane</keyword>
<feature type="region of interest" description="Disordered" evidence="1">
    <location>
        <begin position="180"/>
        <end position="249"/>
    </location>
</feature>
<dbReference type="GO" id="GO:0034220">
    <property type="term" value="P:monoatomic ion transmembrane transport"/>
    <property type="evidence" value="ECO:0007669"/>
    <property type="project" value="UniProtKB-KW"/>
</dbReference>
<evidence type="ECO:0000256" key="1">
    <source>
        <dbReference type="SAM" id="MobiDB-lite"/>
    </source>
</evidence>
<evidence type="ECO:0000313" key="4">
    <source>
        <dbReference type="EMBL" id="MCH6472229.1"/>
    </source>
</evidence>
<keyword evidence="4" id="KW-0407">Ion channel</keyword>
<evidence type="ECO:0000313" key="5">
    <source>
        <dbReference type="Proteomes" id="UP001202922"/>
    </source>
</evidence>
<sequence length="249" mass="26546">MKRQRNPMLFDFLVLGVNLLVQVSGWVIFVIILPVGTGSLMDQPLFWSSIPIIGVWFLASIGASTTSQSPWPTIANLVYALSTVVWFFSMMYWIIGTPVNFGGSQLSKVDAIYFALGMLSTAGTGSLSPTSDTSRLLVSMQMLVDIAFTGFVLVLAVTRLGEHLGGARALSTSLSKILAPQNNRPAKQKATDGLASKARDEVPGDRQAPTGDPPPRVNAYPMPPAALVLSPAPTGREDPSLNAENNGGK</sequence>
<feature type="domain" description="Potassium channel" evidence="3">
    <location>
        <begin position="82"/>
        <end position="158"/>
    </location>
</feature>
<reference evidence="4 5" key="1">
    <citation type="submission" date="2022-03" db="EMBL/GenBank/DDBJ databases">
        <title>Sinomonas sp. isolated from a soil.</title>
        <authorList>
            <person name="Han J."/>
            <person name="Kim D.-U."/>
        </authorList>
    </citation>
    <scope>NUCLEOTIDE SEQUENCE [LARGE SCALE GENOMIC DNA]</scope>
    <source>
        <strain evidence="4 5">5-5</strain>
    </source>
</reference>
<keyword evidence="4" id="KW-0406">Ion transport</keyword>
<feature type="transmembrane region" description="Helical" evidence="2">
    <location>
        <begin position="45"/>
        <end position="65"/>
    </location>
</feature>
<name>A0ABS9U6B6_9MICC</name>
<keyword evidence="2" id="KW-0472">Membrane</keyword>
<proteinExistence type="predicted"/>
<gene>
    <name evidence="4" type="ORF">L0M17_20060</name>
</gene>
<dbReference type="InterPro" id="IPR013099">
    <property type="entry name" value="K_chnl_dom"/>
</dbReference>
<dbReference type="Proteomes" id="UP001202922">
    <property type="component" value="Unassembled WGS sequence"/>
</dbReference>
<feature type="transmembrane region" description="Helical" evidence="2">
    <location>
        <begin position="136"/>
        <end position="158"/>
    </location>
</feature>
<feature type="transmembrane region" description="Helical" evidence="2">
    <location>
        <begin position="12"/>
        <end position="33"/>
    </location>
</feature>
<protein>
    <submittedName>
        <fullName evidence="4">Potassium channel family protein</fullName>
    </submittedName>
</protein>